<reference evidence="4" key="1">
    <citation type="journal article" date="2017" name="Nat. Microbiol.">
        <title>Global analysis of biosynthetic gene clusters reveals vast potential of secondary metabolite production in Penicillium species.</title>
        <authorList>
            <person name="Nielsen J.C."/>
            <person name="Grijseels S."/>
            <person name="Prigent S."/>
            <person name="Ji B."/>
            <person name="Dainat J."/>
            <person name="Nielsen K.F."/>
            <person name="Frisvad J.C."/>
            <person name="Workman M."/>
            <person name="Nielsen J."/>
        </authorList>
    </citation>
    <scope>NUCLEOTIDE SEQUENCE [LARGE SCALE GENOMIC DNA]</scope>
    <source>
        <strain evidence="4">IBT 29486</strain>
    </source>
</reference>
<evidence type="ECO:0000313" key="3">
    <source>
        <dbReference type="EMBL" id="OQE00552.1"/>
    </source>
</evidence>
<gene>
    <name evidence="3" type="ORF">PENVUL_c050G03208</name>
</gene>
<dbReference type="AlphaFoldDB" id="A0A1V6RFI4"/>
<dbReference type="SUPFAM" id="SSF52058">
    <property type="entry name" value="L domain-like"/>
    <property type="match status" value="1"/>
</dbReference>
<keyword evidence="4" id="KW-1185">Reference proteome</keyword>
<feature type="domain" description="F-box" evidence="2">
    <location>
        <begin position="3"/>
        <end position="48"/>
    </location>
</feature>
<proteinExistence type="predicted"/>
<dbReference type="InterPro" id="IPR001810">
    <property type="entry name" value="F-box_dom"/>
</dbReference>
<evidence type="ECO:0000259" key="2">
    <source>
        <dbReference type="PROSITE" id="PS50181"/>
    </source>
</evidence>
<comment type="caution">
    <text evidence="3">The sequence shown here is derived from an EMBL/GenBank/DDBJ whole genome shotgun (WGS) entry which is preliminary data.</text>
</comment>
<dbReference type="Proteomes" id="UP000191518">
    <property type="component" value="Unassembled WGS sequence"/>
</dbReference>
<sequence length="547" mass="63150">MTSTPLANFPLDCWIQTLEYLPTRDLDNLSRVSRDTRASTEAFLYRSIHWDWKNPPIHKIMLLLRTISERPELAYYVWHVSLVWWDVEQSSKETGVFIPKGNIDWTKITLQCRPALRWARKVVRDAKFPEKLHAKLLARLFHGDAYFYATLLVSQLHNLRSLRLDFSFVLEGGFPGEMLHHSLFGNAPPGVLTRFSRLEMVDYGSNSPLTELNYRNNSNLHGSYQFMPWFHLPSLKILEIWLHNVEGICVFSRQMPKTSLNLSNLRSLVIAKSSVLAADIARLLSQVPYLESLHLGMGYQCREIAEFFKEPERLLRSLETSSQTMKHLSLGLELLPCCTETFRLRVTNGTGGNPFHGILNKFPKLQTASLPLNFLTGWETTAYELQDVLPPTLEALHIRSDLWRNSGLIEFELETLKALKLFLRHKENGTHPLLRTFSYPKQHEYDEDEIHALGLEASFDFLVQREAIHLFSFRRGYKVFSRYDDCAPGFMLKSATCVDNVVYWLPWPFVRVDELPASMPRESISTFSNPRDSTDANLPDLESIDSN</sequence>
<dbReference type="PROSITE" id="PS50181">
    <property type="entry name" value="FBOX"/>
    <property type="match status" value="1"/>
</dbReference>
<evidence type="ECO:0000313" key="4">
    <source>
        <dbReference type="Proteomes" id="UP000191518"/>
    </source>
</evidence>
<protein>
    <recommendedName>
        <fullName evidence="2">F-box domain-containing protein</fullName>
    </recommendedName>
</protein>
<dbReference type="InterPro" id="IPR032675">
    <property type="entry name" value="LRR_dom_sf"/>
</dbReference>
<dbReference type="Gene3D" id="3.80.10.10">
    <property type="entry name" value="Ribonuclease Inhibitor"/>
    <property type="match status" value="1"/>
</dbReference>
<dbReference type="OrthoDB" id="4191831at2759"/>
<name>A0A1V6RFI4_9EURO</name>
<organism evidence="3 4">
    <name type="scientific">Penicillium vulpinum</name>
    <dbReference type="NCBI Taxonomy" id="29845"/>
    <lineage>
        <taxon>Eukaryota</taxon>
        <taxon>Fungi</taxon>
        <taxon>Dikarya</taxon>
        <taxon>Ascomycota</taxon>
        <taxon>Pezizomycotina</taxon>
        <taxon>Eurotiomycetes</taxon>
        <taxon>Eurotiomycetidae</taxon>
        <taxon>Eurotiales</taxon>
        <taxon>Aspergillaceae</taxon>
        <taxon>Penicillium</taxon>
    </lineage>
</organism>
<dbReference type="EMBL" id="MDYP01000050">
    <property type="protein sequence ID" value="OQE00552.1"/>
    <property type="molecule type" value="Genomic_DNA"/>
</dbReference>
<evidence type="ECO:0000256" key="1">
    <source>
        <dbReference type="SAM" id="MobiDB-lite"/>
    </source>
</evidence>
<dbReference type="Pfam" id="PF00646">
    <property type="entry name" value="F-box"/>
    <property type="match status" value="1"/>
</dbReference>
<feature type="region of interest" description="Disordered" evidence="1">
    <location>
        <begin position="523"/>
        <end position="547"/>
    </location>
</feature>
<accession>A0A1V6RFI4</accession>